<proteinExistence type="predicted"/>
<protein>
    <submittedName>
        <fullName evidence="1">Uncharacterized protein</fullName>
    </submittedName>
</protein>
<dbReference type="Proteomes" id="UP000248329">
    <property type="component" value="Unassembled WGS sequence"/>
</dbReference>
<comment type="caution">
    <text evidence="1">The sequence shown here is derived from an EMBL/GenBank/DDBJ whole genome shotgun (WGS) entry which is preliminary data.</text>
</comment>
<organism evidence="1 2">
    <name type="scientific">Candidatus Methanogaster sp</name>
    <dbReference type="NCBI Taxonomy" id="3386292"/>
    <lineage>
        <taxon>Archaea</taxon>
        <taxon>Methanobacteriati</taxon>
        <taxon>Methanobacteriota</taxon>
        <taxon>Stenosarchaea group</taxon>
        <taxon>Methanomicrobia</taxon>
        <taxon>Methanosarcinales</taxon>
        <taxon>ANME-2 cluster</taxon>
        <taxon>Candidatus Methanogasteraceae</taxon>
        <taxon>Candidatus Methanogaster</taxon>
    </lineage>
</organism>
<dbReference type="EMBL" id="PQXF01000003">
    <property type="protein sequence ID" value="PXF61811.1"/>
    <property type="molecule type" value="Genomic_DNA"/>
</dbReference>
<evidence type="ECO:0000313" key="2">
    <source>
        <dbReference type="Proteomes" id="UP000248329"/>
    </source>
</evidence>
<sequence>MLFLHDSPRWVLKTEHNEKIILEMPRYQEIVPDLLFPILFESPGKFRITGLMKASLRLIVDDRQWL</sequence>
<accession>A0AC61L628</accession>
<name>A0AC61L628_9EURY</name>
<gene>
    <name evidence="1" type="ORF">C4B59_02905</name>
</gene>
<reference evidence="1" key="1">
    <citation type="submission" date="2018-01" db="EMBL/GenBank/DDBJ databases">
        <authorList>
            <person name="Krukenberg V."/>
        </authorList>
    </citation>
    <scope>NUCLEOTIDE SEQUENCE</scope>
    <source>
        <strain evidence="1">E20ANME2</strain>
    </source>
</reference>
<evidence type="ECO:0000313" key="1">
    <source>
        <dbReference type="EMBL" id="PXF61811.1"/>
    </source>
</evidence>